<keyword evidence="3" id="KW-0963">Cytoplasm</keyword>
<dbReference type="Proteomes" id="UP001162483">
    <property type="component" value="Unassembled WGS sequence"/>
</dbReference>
<feature type="domain" description="Cystatin" evidence="6">
    <location>
        <begin position="34"/>
        <end position="134"/>
    </location>
</feature>
<evidence type="ECO:0000313" key="7">
    <source>
        <dbReference type="EMBL" id="CAI9598279.1"/>
    </source>
</evidence>
<comment type="similarity">
    <text evidence="2">Belongs to the cystatin family.</text>
</comment>
<dbReference type="InterPro" id="IPR046350">
    <property type="entry name" value="Cystatin_sf"/>
</dbReference>
<sequence length="135" mass="15008">FPSTPPQEVIGTVRPSTAVLCSEGSAARTEPIMPMCGGLGGVKSATSEVQEICDQFKAEVEQRSGMNFSTFEAVEYKTQLVAGTNYFIKTHVGDDQYIHLRVYKKLPCYQEEMSLTAFQLGKTRQDHIVHFEPTN</sequence>
<dbReference type="Pfam" id="PF00031">
    <property type="entry name" value="Cystatin"/>
    <property type="match status" value="1"/>
</dbReference>
<dbReference type="EMBL" id="CATNWA010017136">
    <property type="protein sequence ID" value="CAI9598279.1"/>
    <property type="molecule type" value="Genomic_DNA"/>
</dbReference>
<gene>
    <name evidence="7" type="ORF">SPARVUS_LOCUS12377996</name>
</gene>
<comment type="subcellular location">
    <subcellularLocation>
        <location evidence="1">Cytoplasm</location>
    </subcellularLocation>
</comment>
<dbReference type="SMART" id="SM00043">
    <property type="entry name" value="CY"/>
    <property type="match status" value="1"/>
</dbReference>
<feature type="non-terminal residue" evidence="7">
    <location>
        <position position="1"/>
    </location>
</feature>
<reference evidence="7" key="1">
    <citation type="submission" date="2023-05" db="EMBL/GenBank/DDBJ databases">
        <authorList>
            <person name="Stuckert A."/>
        </authorList>
    </citation>
    <scope>NUCLEOTIDE SEQUENCE</scope>
</reference>
<evidence type="ECO:0000256" key="1">
    <source>
        <dbReference type="ARBA" id="ARBA00004496"/>
    </source>
</evidence>
<evidence type="ECO:0000256" key="4">
    <source>
        <dbReference type="ARBA" id="ARBA00022690"/>
    </source>
</evidence>
<evidence type="ECO:0000259" key="6">
    <source>
        <dbReference type="SMART" id="SM00043"/>
    </source>
</evidence>
<keyword evidence="8" id="KW-1185">Reference proteome</keyword>
<name>A0ABN9FNS2_9NEOB</name>
<dbReference type="CDD" id="cd00042">
    <property type="entry name" value="CY"/>
    <property type="match status" value="1"/>
</dbReference>
<evidence type="ECO:0000256" key="5">
    <source>
        <dbReference type="ARBA" id="ARBA00022704"/>
    </source>
</evidence>
<keyword evidence="5" id="KW-0789">Thiol protease inhibitor</keyword>
<comment type="caution">
    <text evidence="7">The sequence shown here is derived from an EMBL/GenBank/DDBJ whole genome shotgun (WGS) entry which is preliminary data.</text>
</comment>
<dbReference type="SUPFAM" id="SSF54403">
    <property type="entry name" value="Cystatin/monellin"/>
    <property type="match status" value="1"/>
</dbReference>
<evidence type="ECO:0000256" key="2">
    <source>
        <dbReference type="ARBA" id="ARBA00009403"/>
    </source>
</evidence>
<accession>A0ABN9FNS2</accession>
<dbReference type="PRINTS" id="PR00295">
    <property type="entry name" value="STEFINA"/>
</dbReference>
<evidence type="ECO:0000256" key="3">
    <source>
        <dbReference type="ARBA" id="ARBA00022490"/>
    </source>
</evidence>
<dbReference type="InterPro" id="IPR000010">
    <property type="entry name" value="Cystatin_dom"/>
</dbReference>
<dbReference type="PANTHER" id="PTHR11414">
    <property type="entry name" value="CYSTATIN FAMILY MEMBER"/>
    <property type="match status" value="1"/>
</dbReference>
<protein>
    <recommendedName>
        <fullName evidence="6">Cystatin domain-containing protein</fullName>
    </recommendedName>
</protein>
<evidence type="ECO:0000313" key="8">
    <source>
        <dbReference type="Proteomes" id="UP001162483"/>
    </source>
</evidence>
<dbReference type="PANTHER" id="PTHR11414:SF21">
    <property type="entry name" value="CYSTATIN 14A, TANDEM DUPLICATE 1-RELATED"/>
    <property type="match status" value="1"/>
</dbReference>
<keyword evidence="4" id="KW-0646">Protease inhibitor</keyword>
<dbReference type="InterPro" id="IPR001713">
    <property type="entry name" value="Prot_inh_stefin"/>
</dbReference>
<dbReference type="Gene3D" id="3.10.450.10">
    <property type="match status" value="1"/>
</dbReference>
<organism evidence="7 8">
    <name type="scientific">Staurois parvus</name>
    <dbReference type="NCBI Taxonomy" id="386267"/>
    <lineage>
        <taxon>Eukaryota</taxon>
        <taxon>Metazoa</taxon>
        <taxon>Chordata</taxon>
        <taxon>Craniata</taxon>
        <taxon>Vertebrata</taxon>
        <taxon>Euteleostomi</taxon>
        <taxon>Amphibia</taxon>
        <taxon>Batrachia</taxon>
        <taxon>Anura</taxon>
        <taxon>Neobatrachia</taxon>
        <taxon>Ranoidea</taxon>
        <taxon>Ranidae</taxon>
        <taxon>Staurois</taxon>
    </lineage>
</organism>
<proteinExistence type="inferred from homology"/>